<name>A0A1I1FEE5_9BACT</name>
<dbReference type="Proteomes" id="UP000199514">
    <property type="component" value="Unassembled WGS sequence"/>
</dbReference>
<dbReference type="AlphaFoldDB" id="A0A1I1FEE5"/>
<evidence type="ECO:0000313" key="5">
    <source>
        <dbReference type="Proteomes" id="UP000199514"/>
    </source>
</evidence>
<dbReference type="EMBL" id="FOLE01000002">
    <property type="protein sequence ID" value="SFB97777.1"/>
    <property type="molecule type" value="Genomic_DNA"/>
</dbReference>
<reference evidence="4 5" key="1">
    <citation type="submission" date="2016-10" db="EMBL/GenBank/DDBJ databases">
        <authorList>
            <person name="de Groot N.N."/>
        </authorList>
    </citation>
    <scope>NUCLEOTIDE SEQUENCE [LARGE SCALE GENOMIC DNA]</scope>
    <source>
        <strain evidence="4 5">DSM 6793</strain>
    </source>
</reference>
<dbReference type="Pfam" id="PF18935">
    <property type="entry name" value="DUF5683"/>
    <property type="match status" value="1"/>
</dbReference>
<keyword evidence="2" id="KW-0732">Signal</keyword>
<organism evidence="4 5">
    <name type="scientific">Flexibacter flexilis DSM 6793</name>
    <dbReference type="NCBI Taxonomy" id="927664"/>
    <lineage>
        <taxon>Bacteria</taxon>
        <taxon>Pseudomonadati</taxon>
        <taxon>Bacteroidota</taxon>
        <taxon>Cytophagia</taxon>
        <taxon>Cytophagales</taxon>
        <taxon>Flexibacteraceae</taxon>
        <taxon>Flexibacter</taxon>
    </lineage>
</organism>
<dbReference type="InterPro" id="IPR043738">
    <property type="entry name" value="DUF5683"/>
</dbReference>
<accession>A0A1I1FEE5</accession>
<evidence type="ECO:0000256" key="1">
    <source>
        <dbReference type="SAM" id="Phobius"/>
    </source>
</evidence>
<protein>
    <recommendedName>
        <fullName evidence="3">DUF5683 domain-containing protein</fullName>
    </recommendedName>
</protein>
<feature type="transmembrane region" description="Helical" evidence="1">
    <location>
        <begin position="76"/>
        <end position="95"/>
    </location>
</feature>
<keyword evidence="1" id="KW-0812">Transmembrane</keyword>
<sequence length="204" mass="22489">MLFKMKYLLLLAALFTSVSLQATNFLIAPDSAANQMVAVADSTPAAKTSSNLPSPKKAAILSAVLPGLGQAYNKKYWKIPILYTGGAVLGYYIGFNNRYYKRFKTAIKLRTDGDTNTVDEYATTYPNEAQLRTGRDYYRRNRDLLIIVSAFTYLLNIADASVDAHLAGFNVSDDLALRVSPEVMPIPNSMAMAGGLSLRLSWRK</sequence>
<dbReference type="STRING" id="927664.SAMN05421780_102156"/>
<keyword evidence="1" id="KW-1133">Transmembrane helix</keyword>
<keyword evidence="5" id="KW-1185">Reference proteome</keyword>
<gene>
    <name evidence="4" type="ORF">SAMN05421780_102156</name>
</gene>
<feature type="chain" id="PRO_5011704149" description="DUF5683 domain-containing protein" evidence="2">
    <location>
        <begin position="23"/>
        <end position="204"/>
    </location>
</feature>
<proteinExistence type="predicted"/>
<evidence type="ECO:0000313" key="4">
    <source>
        <dbReference type="EMBL" id="SFB97777.1"/>
    </source>
</evidence>
<feature type="transmembrane region" description="Helical" evidence="1">
    <location>
        <begin position="144"/>
        <end position="166"/>
    </location>
</feature>
<evidence type="ECO:0000256" key="2">
    <source>
        <dbReference type="SAM" id="SignalP"/>
    </source>
</evidence>
<feature type="domain" description="DUF5683" evidence="3">
    <location>
        <begin position="52"/>
        <end position="200"/>
    </location>
</feature>
<feature type="signal peptide" evidence="2">
    <location>
        <begin position="1"/>
        <end position="22"/>
    </location>
</feature>
<evidence type="ECO:0000259" key="3">
    <source>
        <dbReference type="Pfam" id="PF18935"/>
    </source>
</evidence>
<keyword evidence="1" id="KW-0472">Membrane</keyword>